<dbReference type="InterPro" id="IPR005135">
    <property type="entry name" value="Endo/exonuclease/phosphatase"/>
</dbReference>
<organism evidence="3 4">
    <name type="scientific">Mytilus edulis</name>
    <name type="common">Blue mussel</name>
    <dbReference type="NCBI Taxonomy" id="6550"/>
    <lineage>
        <taxon>Eukaryota</taxon>
        <taxon>Metazoa</taxon>
        <taxon>Spiralia</taxon>
        <taxon>Lophotrochozoa</taxon>
        <taxon>Mollusca</taxon>
        <taxon>Bivalvia</taxon>
        <taxon>Autobranchia</taxon>
        <taxon>Pteriomorphia</taxon>
        <taxon>Mytilida</taxon>
        <taxon>Mytiloidea</taxon>
        <taxon>Mytilidae</taxon>
        <taxon>Mytilinae</taxon>
        <taxon>Mytilus</taxon>
    </lineage>
</organism>
<comment type="caution">
    <text evidence="3">The sequence shown here is derived from an EMBL/GenBank/DDBJ whole genome shotgun (WGS) entry which is preliminary data.</text>
</comment>
<dbReference type="Pfam" id="PF03372">
    <property type="entry name" value="Exo_endo_phos"/>
    <property type="match status" value="1"/>
</dbReference>
<evidence type="ECO:0000256" key="1">
    <source>
        <dbReference type="SAM" id="MobiDB-lite"/>
    </source>
</evidence>
<reference evidence="3" key="1">
    <citation type="submission" date="2021-03" db="EMBL/GenBank/DDBJ databases">
        <authorList>
            <person name="Bekaert M."/>
        </authorList>
    </citation>
    <scope>NUCLEOTIDE SEQUENCE</scope>
</reference>
<dbReference type="OrthoDB" id="7476844at2759"/>
<feature type="compositionally biased region" description="Low complexity" evidence="1">
    <location>
        <begin position="444"/>
        <end position="453"/>
    </location>
</feature>
<dbReference type="GO" id="GO:0003824">
    <property type="term" value="F:catalytic activity"/>
    <property type="evidence" value="ECO:0007669"/>
    <property type="project" value="InterPro"/>
</dbReference>
<dbReference type="EMBL" id="CAJPWZ010000197">
    <property type="protein sequence ID" value="CAG2188173.1"/>
    <property type="molecule type" value="Genomic_DNA"/>
</dbReference>
<feature type="compositionally biased region" description="Basic and acidic residues" evidence="1">
    <location>
        <begin position="434"/>
        <end position="443"/>
    </location>
</feature>
<feature type="region of interest" description="Disordered" evidence="1">
    <location>
        <begin position="77"/>
        <end position="116"/>
    </location>
</feature>
<dbReference type="SUPFAM" id="SSF56219">
    <property type="entry name" value="DNase I-like"/>
    <property type="match status" value="1"/>
</dbReference>
<dbReference type="Gene3D" id="3.60.10.10">
    <property type="entry name" value="Endonuclease/exonuclease/phosphatase"/>
    <property type="match status" value="1"/>
</dbReference>
<dbReference type="InterPro" id="IPR036691">
    <property type="entry name" value="Endo/exonu/phosph_ase_sf"/>
</dbReference>
<dbReference type="Proteomes" id="UP000683360">
    <property type="component" value="Unassembled WGS sequence"/>
</dbReference>
<evidence type="ECO:0000313" key="3">
    <source>
        <dbReference type="EMBL" id="CAG2188173.1"/>
    </source>
</evidence>
<feature type="compositionally biased region" description="Polar residues" evidence="1">
    <location>
        <begin position="419"/>
        <end position="433"/>
    </location>
</feature>
<evidence type="ECO:0000259" key="2">
    <source>
        <dbReference type="Pfam" id="PF03372"/>
    </source>
</evidence>
<accession>A0A8S3PWM5</accession>
<name>A0A8S3PWM5_MYTED</name>
<dbReference type="AlphaFoldDB" id="A0A8S3PWM5"/>
<feature type="region of interest" description="Disordered" evidence="1">
    <location>
        <begin position="377"/>
        <end position="457"/>
    </location>
</feature>
<sequence length="685" mass="79233">MFIPEMDMDREGTYTPLDLSIDNYEEDTNIETNPVSSDNIQEQDDEDHACVNDLKTTHEHLKDISILNDETFAKSTTHTPTVQEPRIVGDLQQSPNAQASQKVRAKKAKKKDTNQQDEQIAAFKARIIILEEQNKDFSNTINILHKKRCISTAEERTNLIQPHNDEQMHSMNYRMQKLEDTVSNKLNVMDIEMQHRLHVNELNMKHLIEINELKTKINTLSQGYGQHPPVQQTPNYTNAPWAPPVQQTLNYANVPPTMQNMHGYYQNLRTPGYSNILPQTLYNQIIRPPPYVQPGFIRPAAPITTHQTITPVLPQQNINRLMHEKNNEQQYAYYTRQQVQNPASLAKGNHHVNQLGHPTQIARNSTNDKVLQPYKNNQQNKSADHNRLSNEINQKVPREKANKNSKLRAPTNEVHSETRQTPSARIGNNTTQSKHVETKESPENNKSNAGNKAKSVDDRADTEIFIKNRGYGGVAVFWRNDLDHAIKFMPDGNERTTVLLFNIKERPLCIINNYMPSENKNSDEQYKDNLCQLEEIIDKYQKDYDILICGDMNASLVRNNGARDSTFRKFKDENQLLLVENFPNKNTFYHHNGLYKSQIDYFLHKSNFGMLDYKVEILDMEPLNVSDHTIVYATIQAEVVRTKRKTTKVIKRPNWKRCDKNSYQASILKTSMKLTFKILVHQLKK</sequence>
<gene>
    <name evidence="3" type="ORF">MEDL_3566</name>
</gene>
<feature type="domain" description="Endonuclease/exonuclease/phosphatase" evidence="2">
    <location>
        <begin position="465"/>
        <end position="628"/>
    </location>
</feature>
<keyword evidence="4" id="KW-1185">Reference proteome</keyword>
<evidence type="ECO:0000313" key="4">
    <source>
        <dbReference type="Proteomes" id="UP000683360"/>
    </source>
</evidence>
<proteinExistence type="predicted"/>
<protein>
    <recommendedName>
        <fullName evidence="2">Endonuclease/exonuclease/phosphatase domain-containing protein</fullName>
    </recommendedName>
</protein>